<keyword evidence="2" id="KW-0238">DNA-binding</keyword>
<sequence length="77" mass="8508">MVLRMDHLDEMVAKRVQHVLAKRGVALNDLVKHTGMPAAVLRRRLAAQGSFTLCELARIAAFAGCRTAELIPQTGRR</sequence>
<keyword evidence="3" id="KW-1185">Reference proteome</keyword>
<dbReference type="InterPro" id="IPR001387">
    <property type="entry name" value="Cro/C1-type_HTH"/>
</dbReference>
<dbReference type="Proteomes" id="UP000219565">
    <property type="component" value="Unassembled WGS sequence"/>
</dbReference>
<gene>
    <name evidence="2" type="ORF">SAMN04244553_4534</name>
</gene>
<dbReference type="AlphaFoldDB" id="A0A285LV87"/>
<evidence type="ECO:0000313" key="2">
    <source>
        <dbReference type="EMBL" id="SNY87586.1"/>
    </source>
</evidence>
<dbReference type="Pfam" id="PF13443">
    <property type="entry name" value="HTH_26"/>
    <property type="match status" value="1"/>
</dbReference>
<reference evidence="2 3" key="1">
    <citation type="submission" date="2017-09" db="EMBL/GenBank/DDBJ databases">
        <authorList>
            <person name="Ehlers B."/>
            <person name="Leendertz F.H."/>
        </authorList>
    </citation>
    <scope>NUCLEOTIDE SEQUENCE [LARGE SCALE GENOMIC DNA]</scope>
    <source>
        <strain evidence="2 3">DSM 45537</strain>
    </source>
</reference>
<protein>
    <submittedName>
        <fullName evidence="2">Cro/C1-type HTH DNA-binding domain-containing protein</fullName>
    </submittedName>
</protein>
<accession>A0A285LV87</accession>
<dbReference type="EMBL" id="OBEG01000004">
    <property type="protein sequence ID" value="SNY87586.1"/>
    <property type="molecule type" value="Genomic_DNA"/>
</dbReference>
<dbReference type="GO" id="GO:0003677">
    <property type="term" value="F:DNA binding"/>
    <property type="evidence" value="ECO:0007669"/>
    <property type="project" value="UniProtKB-KW"/>
</dbReference>
<name>A0A285LV87_9NOCA</name>
<evidence type="ECO:0000313" key="3">
    <source>
        <dbReference type="Proteomes" id="UP000219565"/>
    </source>
</evidence>
<evidence type="ECO:0000259" key="1">
    <source>
        <dbReference type="Pfam" id="PF13443"/>
    </source>
</evidence>
<organism evidence="2 3">
    <name type="scientific">Nocardia amikacinitolerans</name>
    <dbReference type="NCBI Taxonomy" id="756689"/>
    <lineage>
        <taxon>Bacteria</taxon>
        <taxon>Bacillati</taxon>
        <taxon>Actinomycetota</taxon>
        <taxon>Actinomycetes</taxon>
        <taxon>Mycobacteriales</taxon>
        <taxon>Nocardiaceae</taxon>
        <taxon>Nocardia</taxon>
    </lineage>
</organism>
<feature type="domain" description="HTH cro/C1-type" evidence="1">
    <location>
        <begin position="16"/>
        <end position="71"/>
    </location>
</feature>
<proteinExistence type="predicted"/>